<organism evidence="1 2">
    <name type="scientific">Aphis craccivora</name>
    <name type="common">Cowpea aphid</name>
    <dbReference type="NCBI Taxonomy" id="307492"/>
    <lineage>
        <taxon>Eukaryota</taxon>
        <taxon>Metazoa</taxon>
        <taxon>Ecdysozoa</taxon>
        <taxon>Arthropoda</taxon>
        <taxon>Hexapoda</taxon>
        <taxon>Insecta</taxon>
        <taxon>Pterygota</taxon>
        <taxon>Neoptera</taxon>
        <taxon>Paraneoptera</taxon>
        <taxon>Hemiptera</taxon>
        <taxon>Sternorrhyncha</taxon>
        <taxon>Aphidomorpha</taxon>
        <taxon>Aphidoidea</taxon>
        <taxon>Aphididae</taxon>
        <taxon>Aphidini</taxon>
        <taxon>Aphis</taxon>
        <taxon>Aphis</taxon>
    </lineage>
</organism>
<sequence length="134" mass="14776">MASPHVSMQHIVAHGKTWIFQVQATNGHFLSLILVYRDSDSIIGIRGNCTISPLNFPVKIVASRTFTVILLINKRVPLHNLGGYKLRKRTTGEQIFNRRLCGGIPIGKCTVSFSSTVVSIDLKDIQSPGNKCCI</sequence>
<dbReference type="OrthoDB" id="10607040at2759"/>
<protein>
    <submittedName>
        <fullName evidence="1">Uncharacterized protein</fullName>
    </submittedName>
</protein>
<name>A0A6G0Z460_APHCR</name>
<evidence type="ECO:0000313" key="1">
    <source>
        <dbReference type="EMBL" id="KAF0765226.1"/>
    </source>
</evidence>
<dbReference type="Proteomes" id="UP000478052">
    <property type="component" value="Unassembled WGS sequence"/>
</dbReference>
<accession>A0A6G0Z460</accession>
<proteinExistence type="predicted"/>
<gene>
    <name evidence="1" type="ORF">FWK35_00016450</name>
</gene>
<reference evidence="1 2" key="1">
    <citation type="submission" date="2019-08" db="EMBL/GenBank/DDBJ databases">
        <title>Whole genome of Aphis craccivora.</title>
        <authorList>
            <person name="Voronova N.V."/>
            <person name="Shulinski R.S."/>
            <person name="Bandarenka Y.V."/>
            <person name="Zhorov D.G."/>
            <person name="Warner D."/>
        </authorList>
    </citation>
    <scope>NUCLEOTIDE SEQUENCE [LARGE SCALE GENOMIC DNA]</scope>
    <source>
        <strain evidence="1">180601</strain>
        <tissue evidence="1">Whole Body</tissue>
    </source>
</reference>
<keyword evidence="2" id="KW-1185">Reference proteome</keyword>
<comment type="caution">
    <text evidence="1">The sequence shown here is derived from an EMBL/GenBank/DDBJ whole genome shotgun (WGS) entry which is preliminary data.</text>
</comment>
<dbReference type="AlphaFoldDB" id="A0A6G0Z460"/>
<evidence type="ECO:0000313" key="2">
    <source>
        <dbReference type="Proteomes" id="UP000478052"/>
    </source>
</evidence>
<dbReference type="EMBL" id="VUJU01001452">
    <property type="protein sequence ID" value="KAF0765226.1"/>
    <property type="molecule type" value="Genomic_DNA"/>
</dbReference>